<organism evidence="1 2">
    <name type="scientific">Ascobolus immersus RN42</name>
    <dbReference type="NCBI Taxonomy" id="1160509"/>
    <lineage>
        <taxon>Eukaryota</taxon>
        <taxon>Fungi</taxon>
        <taxon>Dikarya</taxon>
        <taxon>Ascomycota</taxon>
        <taxon>Pezizomycotina</taxon>
        <taxon>Pezizomycetes</taxon>
        <taxon>Pezizales</taxon>
        <taxon>Ascobolaceae</taxon>
        <taxon>Ascobolus</taxon>
    </lineage>
</organism>
<dbReference type="EMBL" id="ML119651">
    <property type="protein sequence ID" value="RPA85934.1"/>
    <property type="molecule type" value="Genomic_DNA"/>
</dbReference>
<dbReference type="AlphaFoldDB" id="A0A3N4IWD2"/>
<evidence type="ECO:0000313" key="1">
    <source>
        <dbReference type="EMBL" id="RPA85934.1"/>
    </source>
</evidence>
<protein>
    <submittedName>
        <fullName evidence="1">Uncharacterized protein</fullName>
    </submittedName>
</protein>
<proteinExistence type="predicted"/>
<keyword evidence="2" id="KW-1185">Reference proteome</keyword>
<sequence length="172" mass="20017">MSSGGHATSNCIRASRNLRLHDGIRWMKNDLDTSETQSYLSSHHRRIEVCNTFLSSPIELYGHAKEGIWVSTQQMVQDLEAEEARTSHENIFEVSLQKELTLFPSNVRAYKERTSSKVFPGSSFEKDSRTVTGTEEFEKVHVKRVKYEYMSTSRINQVCLRMKLLRDRRRDL</sequence>
<reference evidence="1 2" key="1">
    <citation type="journal article" date="2018" name="Nat. Ecol. Evol.">
        <title>Pezizomycetes genomes reveal the molecular basis of ectomycorrhizal truffle lifestyle.</title>
        <authorList>
            <person name="Murat C."/>
            <person name="Payen T."/>
            <person name="Noel B."/>
            <person name="Kuo A."/>
            <person name="Morin E."/>
            <person name="Chen J."/>
            <person name="Kohler A."/>
            <person name="Krizsan K."/>
            <person name="Balestrini R."/>
            <person name="Da Silva C."/>
            <person name="Montanini B."/>
            <person name="Hainaut M."/>
            <person name="Levati E."/>
            <person name="Barry K.W."/>
            <person name="Belfiori B."/>
            <person name="Cichocki N."/>
            <person name="Clum A."/>
            <person name="Dockter R.B."/>
            <person name="Fauchery L."/>
            <person name="Guy J."/>
            <person name="Iotti M."/>
            <person name="Le Tacon F."/>
            <person name="Lindquist E.A."/>
            <person name="Lipzen A."/>
            <person name="Malagnac F."/>
            <person name="Mello A."/>
            <person name="Molinier V."/>
            <person name="Miyauchi S."/>
            <person name="Poulain J."/>
            <person name="Riccioni C."/>
            <person name="Rubini A."/>
            <person name="Sitrit Y."/>
            <person name="Splivallo R."/>
            <person name="Traeger S."/>
            <person name="Wang M."/>
            <person name="Zifcakova L."/>
            <person name="Wipf D."/>
            <person name="Zambonelli A."/>
            <person name="Paolocci F."/>
            <person name="Nowrousian M."/>
            <person name="Ottonello S."/>
            <person name="Baldrian P."/>
            <person name="Spatafora J.W."/>
            <person name="Henrissat B."/>
            <person name="Nagy L.G."/>
            <person name="Aury J.M."/>
            <person name="Wincker P."/>
            <person name="Grigoriev I.V."/>
            <person name="Bonfante P."/>
            <person name="Martin F.M."/>
        </authorList>
    </citation>
    <scope>NUCLEOTIDE SEQUENCE [LARGE SCALE GENOMIC DNA]</scope>
    <source>
        <strain evidence="1 2">RN42</strain>
    </source>
</reference>
<gene>
    <name evidence="1" type="ORF">BJ508DRAFT_302322</name>
</gene>
<dbReference type="Proteomes" id="UP000275078">
    <property type="component" value="Unassembled WGS sequence"/>
</dbReference>
<accession>A0A3N4IWD2</accession>
<name>A0A3N4IWD2_ASCIM</name>
<evidence type="ECO:0000313" key="2">
    <source>
        <dbReference type="Proteomes" id="UP000275078"/>
    </source>
</evidence>